<accession>A0A4Z1BX17</accession>
<name>A0A4Z1BX17_9FLAO</name>
<evidence type="ECO:0008006" key="4">
    <source>
        <dbReference type="Google" id="ProtNLM"/>
    </source>
</evidence>
<gene>
    <name evidence="2" type="ORF">E4J94_02025</name>
</gene>
<feature type="signal peptide" evidence="1">
    <location>
        <begin position="1"/>
        <end position="24"/>
    </location>
</feature>
<organism evidence="2 3">
    <name type="scientific">Empedobacter tilapiae</name>
    <dbReference type="NCBI Taxonomy" id="2491114"/>
    <lineage>
        <taxon>Bacteria</taxon>
        <taxon>Pseudomonadati</taxon>
        <taxon>Bacteroidota</taxon>
        <taxon>Flavobacteriia</taxon>
        <taxon>Flavobacteriales</taxon>
        <taxon>Weeksellaceae</taxon>
        <taxon>Empedobacter</taxon>
    </lineage>
</organism>
<dbReference type="EMBL" id="SRPE01000002">
    <property type="protein sequence ID" value="TGN29506.1"/>
    <property type="molecule type" value="Genomic_DNA"/>
</dbReference>
<dbReference type="Proteomes" id="UP000297998">
    <property type="component" value="Unassembled WGS sequence"/>
</dbReference>
<dbReference type="OrthoDB" id="1361249at2"/>
<proteinExistence type="predicted"/>
<evidence type="ECO:0000313" key="3">
    <source>
        <dbReference type="Proteomes" id="UP000297998"/>
    </source>
</evidence>
<dbReference type="Pfam" id="PF20130">
    <property type="entry name" value="DUF6520"/>
    <property type="match status" value="1"/>
</dbReference>
<reference evidence="2 3" key="1">
    <citation type="submission" date="2019-03" db="EMBL/GenBank/DDBJ databases">
        <title>Empedobacter tilapiae sp. nov., isolated from an intestine of Nile tilapia Oreochromis niloticus.</title>
        <authorList>
            <person name="Kim Y.-O."/>
            <person name="Yoon J.-H."/>
        </authorList>
    </citation>
    <scope>NUCLEOTIDE SEQUENCE [LARGE SCALE GENOMIC DNA]</scope>
    <source>
        <strain evidence="2 3">MRS2</strain>
    </source>
</reference>
<keyword evidence="3" id="KW-1185">Reference proteome</keyword>
<evidence type="ECO:0000313" key="2">
    <source>
        <dbReference type="EMBL" id="TGN29506.1"/>
    </source>
</evidence>
<keyword evidence="1" id="KW-0732">Signal</keyword>
<dbReference type="RefSeq" id="WP_135834239.1">
    <property type="nucleotide sequence ID" value="NZ_SRPE01000002.1"/>
</dbReference>
<dbReference type="AlphaFoldDB" id="A0A4Z1BX17"/>
<feature type="chain" id="PRO_5021351727" description="DUF2282 domain-containing protein" evidence="1">
    <location>
        <begin position="25"/>
        <end position="95"/>
    </location>
</feature>
<dbReference type="InterPro" id="IPR045391">
    <property type="entry name" value="DUF6520"/>
</dbReference>
<protein>
    <recommendedName>
        <fullName evidence="4">DUF2282 domain-containing protein</fullName>
    </recommendedName>
</protein>
<sequence length="95" mass="10487">MKTNFLKKALPIGVGMMAVAFAFATENKTSQNNEEEVLMTGYIYNAATNHCDDVKVDCSTTIGLPCTVNENGIEKDVFELRDVSETSCSIPLYRQ</sequence>
<evidence type="ECO:0000256" key="1">
    <source>
        <dbReference type="SAM" id="SignalP"/>
    </source>
</evidence>
<comment type="caution">
    <text evidence="2">The sequence shown here is derived from an EMBL/GenBank/DDBJ whole genome shotgun (WGS) entry which is preliminary data.</text>
</comment>